<dbReference type="InterPro" id="IPR036928">
    <property type="entry name" value="AS_sf"/>
</dbReference>
<keyword evidence="4" id="KW-1185">Reference proteome</keyword>
<dbReference type="InterPro" id="IPR000120">
    <property type="entry name" value="Amidase"/>
</dbReference>
<dbReference type="PANTHER" id="PTHR11895">
    <property type="entry name" value="TRANSAMIDASE"/>
    <property type="match status" value="1"/>
</dbReference>
<protein>
    <submittedName>
        <fullName evidence="3">Amidase</fullName>
    </submittedName>
</protein>
<accession>A0ABR1TR58</accession>
<comment type="caution">
    <text evidence="3">The sequence shown here is derived from an EMBL/GenBank/DDBJ whole genome shotgun (WGS) entry which is preliminary data.</text>
</comment>
<dbReference type="RefSeq" id="XP_066710614.1">
    <property type="nucleotide sequence ID" value="XM_066861504.1"/>
</dbReference>
<name>A0ABR1TR58_9PEZI</name>
<dbReference type="InterPro" id="IPR023631">
    <property type="entry name" value="Amidase_dom"/>
</dbReference>
<dbReference type="EMBL" id="JAQQWL010000011">
    <property type="protein sequence ID" value="KAK8048365.1"/>
    <property type="molecule type" value="Genomic_DNA"/>
</dbReference>
<proteinExistence type="predicted"/>
<evidence type="ECO:0000256" key="1">
    <source>
        <dbReference type="SAM" id="MobiDB-lite"/>
    </source>
</evidence>
<organism evidence="3 4">
    <name type="scientific">Apiospora phragmitis</name>
    <dbReference type="NCBI Taxonomy" id="2905665"/>
    <lineage>
        <taxon>Eukaryota</taxon>
        <taxon>Fungi</taxon>
        <taxon>Dikarya</taxon>
        <taxon>Ascomycota</taxon>
        <taxon>Pezizomycotina</taxon>
        <taxon>Sordariomycetes</taxon>
        <taxon>Xylariomycetidae</taxon>
        <taxon>Amphisphaeriales</taxon>
        <taxon>Apiosporaceae</taxon>
        <taxon>Apiospora</taxon>
    </lineage>
</organism>
<evidence type="ECO:0000313" key="3">
    <source>
        <dbReference type="EMBL" id="KAK8048365.1"/>
    </source>
</evidence>
<dbReference type="PANTHER" id="PTHR11895:SF170">
    <property type="entry name" value="AMIDASE"/>
    <property type="match status" value="1"/>
</dbReference>
<reference evidence="3 4" key="1">
    <citation type="submission" date="2023-01" db="EMBL/GenBank/DDBJ databases">
        <title>Analysis of 21 Apiospora genomes using comparative genomics revels a genus with tremendous synthesis potential of carbohydrate active enzymes and secondary metabolites.</title>
        <authorList>
            <person name="Sorensen T."/>
        </authorList>
    </citation>
    <scope>NUCLEOTIDE SEQUENCE [LARGE SCALE GENOMIC DNA]</scope>
    <source>
        <strain evidence="3 4">CBS 135458</strain>
    </source>
</reference>
<dbReference type="GeneID" id="92094567"/>
<sequence>MPTTPYVAPKHGSRESPRSCFEPSIGLTSNTAVFNVTGHPAMSVPVGFAPAKEDPDVLLPVGMQIVGGLWQEKKMLRVGRAWESNFDWKETESGPSQAPISTNGRVQDVLSEGEEVEWIDVNVHANANGKQPLEVDITPREVAGVVAA</sequence>
<evidence type="ECO:0000313" key="4">
    <source>
        <dbReference type="Proteomes" id="UP001480595"/>
    </source>
</evidence>
<dbReference type="SUPFAM" id="SSF75304">
    <property type="entry name" value="Amidase signature (AS) enzymes"/>
    <property type="match status" value="1"/>
</dbReference>
<dbReference type="Proteomes" id="UP001480595">
    <property type="component" value="Unassembled WGS sequence"/>
</dbReference>
<evidence type="ECO:0000259" key="2">
    <source>
        <dbReference type="Pfam" id="PF01425"/>
    </source>
</evidence>
<feature type="region of interest" description="Disordered" evidence="1">
    <location>
        <begin position="1"/>
        <end position="20"/>
    </location>
</feature>
<gene>
    <name evidence="3" type="ORF">PG994_010095</name>
</gene>
<dbReference type="Pfam" id="PF01425">
    <property type="entry name" value="Amidase"/>
    <property type="match status" value="1"/>
</dbReference>
<feature type="domain" description="Amidase" evidence="2">
    <location>
        <begin position="1"/>
        <end position="76"/>
    </location>
</feature>
<dbReference type="Gene3D" id="3.90.1300.10">
    <property type="entry name" value="Amidase signature (AS) domain"/>
    <property type="match status" value="1"/>
</dbReference>